<evidence type="ECO:0000313" key="1">
    <source>
        <dbReference type="EMBL" id="PGU01376.1"/>
    </source>
</evidence>
<organism evidence="1 2">
    <name type="scientific">Bacillus cereus</name>
    <dbReference type="NCBI Taxonomy" id="1396"/>
    <lineage>
        <taxon>Bacteria</taxon>
        <taxon>Bacillati</taxon>
        <taxon>Bacillota</taxon>
        <taxon>Bacilli</taxon>
        <taxon>Bacillales</taxon>
        <taxon>Bacillaceae</taxon>
        <taxon>Bacillus</taxon>
        <taxon>Bacillus cereus group</taxon>
    </lineage>
</organism>
<protein>
    <submittedName>
        <fullName evidence="1">Uncharacterized protein</fullName>
    </submittedName>
</protein>
<dbReference type="AlphaFoldDB" id="A0A2C1L913"/>
<dbReference type="RefSeq" id="WP_098882716.1">
    <property type="nucleotide sequence ID" value="NZ_NUMG01000016.1"/>
</dbReference>
<evidence type="ECO:0000313" key="2">
    <source>
        <dbReference type="Proteomes" id="UP000225766"/>
    </source>
</evidence>
<reference evidence="1 2" key="1">
    <citation type="submission" date="2017-09" db="EMBL/GenBank/DDBJ databases">
        <title>Large-scale bioinformatics analysis of Bacillus genomes uncovers conserved roles of natural products in bacterial physiology.</title>
        <authorList>
            <consortium name="Agbiome Team Llc"/>
            <person name="Bleich R.M."/>
            <person name="Grubbs K.J."/>
            <person name="Santa Maria K.C."/>
            <person name="Allen S.E."/>
            <person name="Farag S."/>
            <person name="Shank E.A."/>
            <person name="Bowers A."/>
        </authorList>
    </citation>
    <scope>NUCLEOTIDE SEQUENCE [LARGE SCALE GENOMIC DNA]</scope>
    <source>
        <strain evidence="1 2">AFS040105</strain>
    </source>
</reference>
<dbReference type="EMBL" id="NUMG01000016">
    <property type="protein sequence ID" value="PGU01376.1"/>
    <property type="molecule type" value="Genomic_DNA"/>
</dbReference>
<dbReference type="Proteomes" id="UP000225766">
    <property type="component" value="Unassembled WGS sequence"/>
</dbReference>
<name>A0A2C1L913_BACCE</name>
<proteinExistence type="predicted"/>
<gene>
    <name evidence="1" type="ORF">COD19_13875</name>
</gene>
<sequence>MFICNNCGENCSENNKFCGECGTKLTIPQNVLFQNQQKLHVENINNNKKDFISAIEAKLILDNKDSFKVKYQNYLKSIKETLYFLDHNTDYILDLFFENQKDEENKLQYIEFLQEETYFWDIRSAYYKYIKENQNKQQIEEFIQTYLEEKITYYSNRAQWNMNDAEKTLNENERAIWTKQADDFLQLIQKYKPLVYLHERGELLKLIEASGEPVVNSKNVHDSSSHQIYKHTSTKNDTFDLLDVADAALALSSPISAARYIIKQLKNNQA</sequence>
<comment type="caution">
    <text evidence="1">The sequence shown here is derived from an EMBL/GenBank/DDBJ whole genome shotgun (WGS) entry which is preliminary data.</text>
</comment>
<accession>A0A2C1L913</accession>